<proteinExistence type="inferred from homology"/>
<feature type="domain" description="ParB-like N-terminal" evidence="5">
    <location>
        <begin position="38"/>
        <end position="145"/>
    </location>
</feature>
<feature type="compositionally biased region" description="Basic and acidic residues" evidence="4">
    <location>
        <begin position="186"/>
        <end position="199"/>
    </location>
</feature>
<dbReference type="eggNOG" id="COG1475">
    <property type="taxonomic scope" value="Bacteria"/>
</dbReference>
<gene>
    <name evidence="6" type="ordered locus">Isop_3669</name>
</gene>
<dbReference type="SUPFAM" id="SSF53335">
    <property type="entry name" value="S-adenosyl-L-methionine-dependent methyltransferases"/>
    <property type="match status" value="2"/>
</dbReference>
<dbReference type="GO" id="GO:0008170">
    <property type="term" value="F:N-methyltransferase activity"/>
    <property type="evidence" value="ECO:0007669"/>
    <property type="project" value="InterPro"/>
</dbReference>
<dbReference type="CDD" id="cd02440">
    <property type="entry name" value="AdoMet_MTases"/>
    <property type="match status" value="1"/>
</dbReference>
<dbReference type="AlphaFoldDB" id="E8QZ96"/>
<dbReference type="InterPro" id="IPR002941">
    <property type="entry name" value="DNA_methylase_N4/N6"/>
</dbReference>
<protein>
    <submittedName>
        <fullName evidence="6">ParB domain protein nuclease</fullName>
    </submittedName>
</protein>
<dbReference type="GO" id="GO:0032259">
    <property type="term" value="P:methylation"/>
    <property type="evidence" value="ECO:0007669"/>
    <property type="project" value="UniProtKB-KW"/>
</dbReference>
<dbReference type="EMBL" id="CP002353">
    <property type="protein sequence ID" value="ADV64225.1"/>
    <property type="molecule type" value="Genomic_DNA"/>
</dbReference>
<dbReference type="Pfam" id="PF02195">
    <property type="entry name" value="ParB_N"/>
    <property type="match status" value="1"/>
</dbReference>
<dbReference type="PANTHER" id="PTHR33375:SF1">
    <property type="entry name" value="CHROMOSOME-PARTITIONING PROTEIN PARB-RELATED"/>
    <property type="match status" value="1"/>
</dbReference>
<dbReference type="Pfam" id="PF01555">
    <property type="entry name" value="N6_N4_Mtase"/>
    <property type="match status" value="1"/>
</dbReference>
<dbReference type="GO" id="GO:0007059">
    <property type="term" value="P:chromosome segregation"/>
    <property type="evidence" value="ECO:0007669"/>
    <property type="project" value="TreeGrafter"/>
</dbReference>
<comment type="similarity">
    <text evidence="1">Belongs to the N(4)/N(6)-methyltransferase family.</text>
</comment>
<feature type="region of interest" description="Disordered" evidence="4">
    <location>
        <begin position="478"/>
        <end position="518"/>
    </location>
</feature>
<feature type="compositionally biased region" description="Low complexity" evidence="4">
    <location>
        <begin position="503"/>
        <end position="518"/>
    </location>
</feature>
<dbReference type="GO" id="GO:0003677">
    <property type="term" value="F:DNA binding"/>
    <property type="evidence" value="ECO:0007669"/>
    <property type="project" value="InterPro"/>
</dbReference>
<name>E8QZ96_ISOPI</name>
<evidence type="ECO:0000256" key="3">
    <source>
        <dbReference type="ARBA" id="ARBA00022679"/>
    </source>
</evidence>
<keyword evidence="2" id="KW-0489">Methyltransferase</keyword>
<evidence type="ECO:0000313" key="7">
    <source>
        <dbReference type="Proteomes" id="UP000008631"/>
    </source>
</evidence>
<dbReference type="InterPro" id="IPR003115">
    <property type="entry name" value="ParB_N"/>
</dbReference>
<evidence type="ECO:0000256" key="2">
    <source>
        <dbReference type="ARBA" id="ARBA00022603"/>
    </source>
</evidence>
<dbReference type="PROSITE" id="PS00092">
    <property type="entry name" value="N6_MTASE"/>
    <property type="match status" value="1"/>
</dbReference>
<dbReference type="STRING" id="575540.Isop_3669"/>
<sequence>MIASNPAPRSWVDTNELNSLLDSPLPIPNGAESDDSVHWLPLEDLHPHPLNRDLYGPPETEPDAEALLASIRSQGLLHPLVVAPFGSSRDDSELDGSGSVGPWQILSGHRRWQAARQLGWERVPCLIRRPPDEESRQRFILESNRHRHKTFTQLMREADALERLLTTQARRRRLNNLQTASTKAAESPDRRNSDDRTGRTDQIVGRLIGLGGKDRYRQARAIWSAAQTGDPRAVAAVAQLDQGSKTIHAAHKDLRRRDRLTLNFQPTPYDVWHFRHDRAYGVHHPGSIPPGIVAQTLHYYTAPGDLVVDPLAGGGVTLDVADAMGRRCLAYDIEPVRSDVRRNDVRDGIPLEAQPADLVFLDPPYFTMLADAYPDAGASRTHLEGWKRFLRRLAQVAFEALRPGGYVALLIANQTEKHLPPGYGYLDHGVLSYLALTAAGFLPQRRISCPMAGNYLPQQVRRARDEGRMLGQARDLLVMRKPRPDQITPDRPFHADPADGLESAPASSSPHPSPTASS</sequence>
<dbReference type="InParanoid" id="E8QZ96"/>
<dbReference type="InterPro" id="IPR050336">
    <property type="entry name" value="Chromosome_partition/occlusion"/>
</dbReference>
<dbReference type="InterPro" id="IPR036086">
    <property type="entry name" value="ParB/Sulfiredoxin_sf"/>
</dbReference>
<dbReference type="CDD" id="cd16396">
    <property type="entry name" value="Noc_N"/>
    <property type="match status" value="1"/>
</dbReference>
<evidence type="ECO:0000313" key="6">
    <source>
        <dbReference type="EMBL" id="ADV64225.1"/>
    </source>
</evidence>
<dbReference type="KEGG" id="ipa:Isop_3669"/>
<keyword evidence="3" id="KW-0808">Transferase</keyword>
<organism evidence="6 7">
    <name type="scientific">Isosphaera pallida (strain ATCC 43644 / DSM 9630 / IS1B)</name>
    <dbReference type="NCBI Taxonomy" id="575540"/>
    <lineage>
        <taxon>Bacteria</taxon>
        <taxon>Pseudomonadati</taxon>
        <taxon>Planctomycetota</taxon>
        <taxon>Planctomycetia</taxon>
        <taxon>Isosphaerales</taxon>
        <taxon>Isosphaeraceae</taxon>
        <taxon>Isosphaera</taxon>
    </lineage>
</organism>
<feature type="region of interest" description="Disordered" evidence="4">
    <location>
        <begin position="172"/>
        <end position="202"/>
    </location>
</feature>
<evidence type="ECO:0000259" key="5">
    <source>
        <dbReference type="SMART" id="SM00470"/>
    </source>
</evidence>
<dbReference type="GO" id="GO:0005694">
    <property type="term" value="C:chromosome"/>
    <property type="evidence" value="ECO:0007669"/>
    <property type="project" value="TreeGrafter"/>
</dbReference>
<dbReference type="SUPFAM" id="SSF110849">
    <property type="entry name" value="ParB/Sulfiredoxin"/>
    <property type="match status" value="1"/>
</dbReference>
<keyword evidence="7" id="KW-1185">Reference proteome</keyword>
<dbReference type="RefSeq" id="WP_013566513.1">
    <property type="nucleotide sequence ID" value="NC_014962.1"/>
</dbReference>
<dbReference type="InterPro" id="IPR002052">
    <property type="entry name" value="DNA_methylase_N6_adenine_CS"/>
</dbReference>
<reference key="1">
    <citation type="submission" date="2010-11" db="EMBL/GenBank/DDBJ databases">
        <title>The complete sequence of chromosome of Isophaera pallida ATCC 43644.</title>
        <authorList>
            <consortium name="US DOE Joint Genome Institute (JGI-PGF)"/>
            <person name="Lucas S."/>
            <person name="Copeland A."/>
            <person name="Lapidus A."/>
            <person name="Bruce D."/>
            <person name="Goodwin L."/>
            <person name="Pitluck S."/>
            <person name="Kyrpides N."/>
            <person name="Mavromatis K."/>
            <person name="Pagani I."/>
            <person name="Ivanova N."/>
            <person name="Saunders E."/>
            <person name="Brettin T."/>
            <person name="Detter J.C."/>
            <person name="Han C."/>
            <person name="Tapia R."/>
            <person name="Land M."/>
            <person name="Hauser L."/>
            <person name="Markowitz V."/>
            <person name="Cheng J.-F."/>
            <person name="Hugenholtz P."/>
            <person name="Woyke T."/>
            <person name="Wu D."/>
            <person name="Eisen J.A."/>
        </authorList>
    </citation>
    <scope>NUCLEOTIDE SEQUENCE</scope>
    <source>
        <strain>ATCC 43644</strain>
    </source>
</reference>
<dbReference type="Gene3D" id="3.90.1530.30">
    <property type="match status" value="1"/>
</dbReference>
<dbReference type="PANTHER" id="PTHR33375">
    <property type="entry name" value="CHROMOSOME-PARTITIONING PROTEIN PARB-RELATED"/>
    <property type="match status" value="1"/>
</dbReference>
<evidence type="ECO:0000256" key="4">
    <source>
        <dbReference type="SAM" id="MobiDB-lite"/>
    </source>
</evidence>
<dbReference type="InterPro" id="IPR029063">
    <property type="entry name" value="SAM-dependent_MTases_sf"/>
</dbReference>
<dbReference type="SMART" id="SM00470">
    <property type="entry name" value="ParB"/>
    <property type="match status" value="1"/>
</dbReference>
<dbReference type="eggNOG" id="COG0863">
    <property type="taxonomic scope" value="Bacteria"/>
</dbReference>
<accession>E8QZ96</accession>
<dbReference type="HOGENOM" id="CLU_525595_0_0_0"/>
<dbReference type="Gene3D" id="3.40.50.150">
    <property type="entry name" value="Vaccinia Virus protein VP39"/>
    <property type="match status" value="2"/>
</dbReference>
<reference evidence="6 7" key="2">
    <citation type="journal article" date="2011" name="Stand. Genomic Sci.">
        <title>Complete genome sequence of Isosphaera pallida type strain (IS1B).</title>
        <authorList>
            <consortium name="US DOE Joint Genome Institute (JGI-PGF)"/>
            <person name="Goker M."/>
            <person name="Cleland D."/>
            <person name="Saunders E."/>
            <person name="Lapidus A."/>
            <person name="Nolan M."/>
            <person name="Lucas S."/>
            <person name="Hammon N."/>
            <person name="Deshpande S."/>
            <person name="Cheng J.F."/>
            <person name="Tapia R."/>
            <person name="Han C."/>
            <person name="Goodwin L."/>
            <person name="Pitluck S."/>
            <person name="Liolios K."/>
            <person name="Pagani I."/>
            <person name="Ivanova N."/>
            <person name="Mavromatis K."/>
            <person name="Pati A."/>
            <person name="Chen A."/>
            <person name="Palaniappan K."/>
            <person name="Land M."/>
            <person name="Hauser L."/>
            <person name="Chang Y.J."/>
            <person name="Jeffries C.D."/>
            <person name="Detter J.C."/>
            <person name="Beck B."/>
            <person name="Woyke T."/>
            <person name="Bristow J."/>
            <person name="Eisen J.A."/>
            <person name="Markowitz V."/>
            <person name="Hugenholtz P."/>
            <person name="Kyrpides N.C."/>
            <person name="Klenk H.P."/>
        </authorList>
    </citation>
    <scope>NUCLEOTIDE SEQUENCE [LARGE SCALE GENOMIC DNA]</scope>
    <source>
        <strain evidence="7">ATCC 43644 / DSM 9630 / IS1B</strain>
    </source>
</reference>
<evidence type="ECO:0000256" key="1">
    <source>
        <dbReference type="ARBA" id="ARBA00006594"/>
    </source>
</evidence>
<dbReference type="Proteomes" id="UP000008631">
    <property type="component" value="Chromosome"/>
</dbReference>